<dbReference type="Pfam" id="PF00119">
    <property type="entry name" value="ATP-synt_A"/>
    <property type="match status" value="1"/>
</dbReference>
<dbReference type="GO" id="GO:0045259">
    <property type="term" value="C:proton-transporting ATP synthase complex"/>
    <property type="evidence" value="ECO:0007669"/>
    <property type="project" value="UniProtKB-KW"/>
</dbReference>
<feature type="transmembrane region" description="Helical" evidence="11">
    <location>
        <begin position="24"/>
        <end position="43"/>
    </location>
</feature>
<dbReference type="AlphaFoldDB" id="A0A7C3MPM8"/>
<sequence length="220" mass="24560">MEKGPEIGPRIIGEIFGIPITDTFISLQIISLIVLVLLFWFSYKPREELTTKENIVETLVEMFKRYITGFLPEDVADRHLAFFGTLFLFILISNWSGFIPGFTSPTSDINVTAGLAIGTILYIQYVAFKEKGIEYFKSFISPSILFLPINILEQITRPVSLALRLFGNISGEHIVLGIITILAPLIVPVPIMALNMFMGFIQAFIFTSLSAAYLAAALEE</sequence>
<feature type="transmembrane region" description="Helical" evidence="11">
    <location>
        <begin position="109"/>
        <end position="128"/>
    </location>
</feature>
<keyword evidence="3 11" id="KW-0813">Transport</keyword>
<dbReference type="EMBL" id="DTIN01000033">
    <property type="protein sequence ID" value="HFX14052.1"/>
    <property type="molecule type" value="Genomic_DNA"/>
</dbReference>
<dbReference type="GO" id="GO:0046933">
    <property type="term" value="F:proton-transporting ATP synthase activity, rotational mechanism"/>
    <property type="evidence" value="ECO:0007669"/>
    <property type="project" value="UniProtKB-UniRule"/>
</dbReference>
<comment type="function">
    <text evidence="11 12">Key component of the proton channel; it plays a direct role in the translocation of protons across the membrane.</text>
</comment>
<reference evidence="13" key="1">
    <citation type="journal article" date="2020" name="mSystems">
        <title>Genome- and Community-Level Interaction Insights into Carbon Utilization and Element Cycling Functions of Hydrothermarchaeota in Hydrothermal Sediment.</title>
        <authorList>
            <person name="Zhou Z."/>
            <person name="Liu Y."/>
            <person name="Xu W."/>
            <person name="Pan J."/>
            <person name="Luo Z.H."/>
            <person name="Li M."/>
        </authorList>
    </citation>
    <scope>NUCLEOTIDE SEQUENCE [LARGE SCALE GENOMIC DNA]</scope>
    <source>
        <strain evidence="13">SpSt-81</strain>
    </source>
</reference>
<dbReference type="InterPro" id="IPR023011">
    <property type="entry name" value="ATP_synth_F0_asu_AS"/>
</dbReference>
<keyword evidence="10 11" id="KW-0066">ATP synthesis</keyword>
<dbReference type="GO" id="GO:0042777">
    <property type="term" value="P:proton motive force-driven plasma membrane ATP synthesis"/>
    <property type="evidence" value="ECO:0007669"/>
    <property type="project" value="TreeGrafter"/>
</dbReference>
<accession>A0A7C3MPM8</accession>
<evidence type="ECO:0000256" key="10">
    <source>
        <dbReference type="ARBA" id="ARBA00023310"/>
    </source>
</evidence>
<dbReference type="CDD" id="cd00310">
    <property type="entry name" value="ATP-synt_Fo_a_6"/>
    <property type="match status" value="1"/>
</dbReference>
<dbReference type="NCBIfam" id="TIGR01131">
    <property type="entry name" value="ATP_synt_6_or_A"/>
    <property type="match status" value="1"/>
</dbReference>
<comment type="similarity">
    <text evidence="2 11 12">Belongs to the ATPase A chain family.</text>
</comment>
<gene>
    <name evidence="11 13" type="primary">atpB</name>
    <name evidence="13" type="ORF">ENW00_07915</name>
</gene>
<proteinExistence type="inferred from homology"/>
<organism evidence="13">
    <name type="scientific">Dictyoglomus thermophilum</name>
    <dbReference type="NCBI Taxonomy" id="14"/>
    <lineage>
        <taxon>Bacteria</taxon>
        <taxon>Pseudomonadati</taxon>
        <taxon>Dictyoglomota</taxon>
        <taxon>Dictyoglomia</taxon>
        <taxon>Dictyoglomales</taxon>
        <taxon>Dictyoglomaceae</taxon>
        <taxon>Dictyoglomus</taxon>
    </lineage>
</organism>
<dbReference type="Gene3D" id="1.20.120.220">
    <property type="entry name" value="ATP synthase, F0 complex, subunit A"/>
    <property type="match status" value="1"/>
</dbReference>
<dbReference type="InterPro" id="IPR035908">
    <property type="entry name" value="F0_ATP_A_sf"/>
</dbReference>
<evidence type="ECO:0000256" key="7">
    <source>
        <dbReference type="ARBA" id="ARBA00022989"/>
    </source>
</evidence>
<evidence type="ECO:0000256" key="12">
    <source>
        <dbReference type="RuleBase" id="RU000483"/>
    </source>
</evidence>
<dbReference type="InterPro" id="IPR045082">
    <property type="entry name" value="ATP_syn_F0_a_bact/chloroplast"/>
</dbReference>
<feature type="transmembrane region" description="Helical" evidence="11">
    <location>
        <begin position="80"/>
        <end position="103"/>
    </location>
</feature>
<evidence type="ECO:0000256" key="8">
    <source>
        <dbReference type="ARBA" id="ARBA00023065"/>
    </source>
</evidence>
<protein>
    <recommendedName>
        <fullName evidence="11 12">ATP synthase subunit a</fullName>
    </recommendedName>
    <alternativeName>
        <fullName evidence="11">ATP synthase F0 sector subunit a</fullName>
    </alternativeName>
    <alternativeName>
        <fullName evidence="11">F-ATPase subunit 6</fullName>
    </alternativeName>
</protein>
<dbReference type="PROSITE" id="PS00449">
    <property type="entry name" value="ATPASE_A"/>
    <property type="match status" value="1"/>
</dbReference>
<keyword evidence="11" id="KW-1003">Cell membrane</keyword>
<dbReference type="PRINTS" id="PR00123">
    <property type="entry name" value="ATPASEA"/>
</dbReference>
<keyword evidence="4 11" id="KW-0138">CF(0)</keyword>
<feature type="transmembrane region" description="Helical" evidence="11">
    <location>
        <begin position="200"/>
        <end position="218"/>
    </location>
</feature>
<evidence type="ECO:0000256" key="4">
    <source>
        <dbReference type="ARBA" id="ARBA00022547"/>
    </source>
</evidence>
<keyword evidence="5 11" id="KW-0812">Transmembrane</keyword>
<keyword evidence="7 11" id="KW-1133">Transmembrane helix</keyword>
<evidence type="ECO:0000256" key="2">
    <source>
        <dbReference type="ARBA" id="ARBA00006810"/>
    </source>
</evidence>
<dbReference type="HAMAP" id="MF_01393">
    <property type="entry name" value="ATP_synth_a_bact"/>
    <property type="match status" value="1"/>
</dbReference>
<comment type="subcellular location">
    <subcellularLocation>
        <location evidence="11 12">Cell membrane</location>
        <topology evidence="11 12">Multi-pass membrane protein</topology>
    </subcellularLocation>
    <subcellularLocation>
        <location evidence="1">Membrane</location>
        <topology evidence="1">Multi-pass membrane protein</topology>
    </subcellularLocation>
</comment>
<evidence type="ECO:0000313" key="13">
    <source>
        <dbReference type="EMBL" id="HFX14052.1"/>
    </source>
</evidence>
<evidence type="ECO:0000256" key="11">
    <source>
        <dbReference type="HAMAP-Rule" id="MF_01393"/>
    </source>
</evidence>
<evidence type="ECO:0000256" key="6">
    <source>
        <dbReference type="ARBA" id="ARBA00022781"/>
    </source>
</evidence>
<evidence type="ECO:0000256" key="1">
    <source>
        <dbReference type="ARBA" id="ARBA00004141"/>
    </source>
</evidence>
<dbReference type="GO" id="GO:0005886">
    <property type="term" value="C:plasma membrane"/>
    <property type="evidence" value="ECO:0007669"/>
    <property type="project" value="UniProtKB-SubCell"/>
</dbReference>
<dbReference type="SUPFAM" id="SSF81336">
    <property type="entry name" value="F1F0 ATP synthase subunit A"/>
    <property type="match status" value="1"/>
</dbReference>
<feature type="transmembrane region" description="Helical" evidence="11">
    <location>
        <begin position="174"/>
        <end position="194"/>
    </location>
</feature>
<dbReference type="PANTHER" id="PTHR42823:SF3">
    <property type="entry name" value="ATP SYNTHASE SUBUNIT A, CHLOROPLASTIC"/>
    <property type="match status" value="1"/>
</dbReference>
<dbReference type="InterPro" id="IPR000568">
    <property type="entry name" value="ATP_synth_F0_asu"/>
</dbReference>
<keyword evidence="8 11" id="KW-0406">Ion transport</keyword>
<dbReference type="PANTHER" id="PTHR42823">
    <property type="entry name" value="ATP SYNTHASE SUBUNIT A, CHLOROPLASTIC"/>
    <property type="match status" value="1"/>
</dbReference>
<evidence type="ECO:0000256" key="5">
    <source>
        <dbReference type="ARBA" id="ARBA00022692"/>
    </source>
</evidence>
<name>A0A7C3MPM8_DICTH</name>
<comment type="caution">
    <text evidence="13">The sequence shown here is derived from an EMBL/GenBank/DDBJ whole genome shotgun (WGS) entry which is preliminary data.</text>
</comment>
<evidence type="ECO:0000256" key="3">
    <source>
        <dbReference type="ARBA" id="ARBA00022448"/>
    </source>
</evidence>
<evidence type="ECO:0000256" key="9">
    <source>
        <dbReference type="ARBA" id="ARBA00023136"/>
    </source>
</evidence>
<keyword evidence="6 11" id="KW-0375">Hydrogen ion transport</keyword>
<keyword evidence="9 11" id="KW-0472">Membrane</keyword>